<protein>
    <submittedName>
        <fullName evidence="1">Unnamed protein product</fullName>
    </submittedName>
</protein>
<dbReference type="OrthoDB" id="112346at2759"/>
<organism evidence="1 2">
    <name type="scientific">Phytophthora fragariaefolia</name>
    <dbReference type="NCBI Taxonomy" id="1490495"/>
    <lineage>
        <taxon>Eukaryota</taxon>
        <taxon>Sar</taxon>
        <taxon>Stramenopiles</taxon>
        <taxon>Oomycota</taxon>
        <taxon>Peronosporomycetes</taxon>
        <taxon>Peronosporales</taxon>
        <taxon>Peronosporaceae</taxon>
        <taxon>Phytophthora</taxon>
    </lineage>
</organism>
<dbReference type="AlphaFoldDB" id="A0A9W6U444"/>
<keyword evidence="2" id="KW-1185">Reference proteome</keyword>
<reference evidence="1" key="1">
    <citation type="submission" date="2023-04" db="EMBL/GenBank/DDBJ databases">
        <title>Phytophthora fragariaefolia NBRC 109709.</title>
        <authorList>
            <person name="Ichikawa N."/>
            <person name="Sato H."/>
            <person name="Tonouchi N."/>
        </authorList>
    </citation>
    <scope>NUCLEOTIDE SEQUENCE</scope>
    <source>
        <strain evidence="1">NBRC 109709</strain>
    </source>
</reference>
<gene>
    <name evidence="1" type="ORF">Pfra01_000590700</name>
</gene>
<evidence type="ECO:0000313" key="1">
    <source>
        <dbReference type="EMBL" id="GMF28485.1"/>
    </source>
</evidence>
<evidence type="ECO:0000313" key="2">
    <source>
        <dbReference type="Proteomes" id="UP001165121"/>
    </source>
</evidence>
<dbReference type="Proteomes" id="UP001165121">
    <property type="component" value="Unassembled WGS sequence"/>
</dbReference>
<comment type="caution">
    <text evidence="1">The sequence shown here is derived from an EMBL/GenBank/DDBJ whole genome shotgun (WGS) entry which is preliminary data.</text>
</comment>
<name>A0A9W6U444_9STRA</name>
<proteinExistence type="predicted"/>
<dbReference type="EMBL" id="BSXT01000479">
    <property type="protein sequence ID" value="GMF28485.1"/>
    <property type="molecule type" value="Genomic_DNA"/>
</dbReference>
<accession>A0A9W6U444</accession>
<sequence length="238" mass="26656">MTAKYPQGKISKFVSFDEGAALLDGPYSLFHSKAKVDALVLPRVDISGPLSVREFKVGQDVPVITKIPPLPNVLEAIDAIKLKQNIDLLAYWPDYRYATFDQLDAMASLAEAQQRFSLTEHKANVETLNLGVNRVPGDCVNGHQLLDFHENLWLHTISILLSLLVLRDQFEDVGIINPNYHAFVIPEQKRRVAGVFGASDPKNKRVIGIINIDRHWVSFLVDRTTGEDMTAHRSCSKP</sequence>